<accession>A0ABU6Q7M4</accession>
<comment type="caution">
    <text evidence="1">The sequence shown here is derived from an EMBL/GenBank/DDBJ whole genome shotgun (WGS) entry which is preliminary data.</text>
</comment>
<evidence type="ECO:0000313" key="1">
    <source>
        <dbReference type="EMBL" id="MED6107532.1"/>
    </source>
</evidence>
<sequence length="99" mass="11185">MRASRGAETVTSSEIGFWKLSKPCNLLPTPDSGKEVIPPAVFIKGEFKHETKGPGNRLGYSNRFYRRTNRKEEGMRLSKPEIEYVSGAFEKDYFGLQPA</sequence>
<dbReference type="Proteomes" id="UP001341840">
    <property type="component" value="Unassembled WGS sequence"/>
</dbReference>
<evidence type="ECO:0000313" key="2">
    <source>
        <dbReference type="Proteomes" id="UP001341840"/>
    </source>
</evidence>
<name>A0ABU6Q7M4_9FABA</name>
<organism evidence="1 2">
    <name type="scientific">Stylosanthes scabra</name>
    <dbReference type="NCBI Taxonomy" id="79078"/>
    <lineage>
        <taxon>Eukaryota</taxon>
        <taxon>Viridiplantae</taxon>
        <taxon>Streptophyta</taxon>
        <taxon>Embryophyta</taxon>
        <taxon>Tracheophyta</taxon>
        <taxon>Spermatophyta</taxon>
        <taxon>Magnoliopsida</taxon>
        <taxon>eudicotyledons</taxon>
        <taxon>Gunneridae</taxon>
        <taxon>Pentapetalae</taxon>
        <taxon>rosids</taxon>
        <taxon>fabids</taxon>
        <taxon>Fabales</taxon>
        <taxon>Fabaceae</taxon>
        <taxon>Papilionoideae</taxon>
        <taxon>50 kb inversion clade</taxon>
        <taxon>dalbergioids sensu lato</taxon>
        <taxon>Dalbergieae</taxon>
        <taxon>Pterocarpus clade</taxon>
        <taxon>Stylosanthes</taxon>
    </lineage>
</organism>
<dbReference type="EMBL" id="JASCZI010000041">
    <property type="protein sequence ID" value="MED6107532.1"/>
    <property type="molecule type" value="Genomic_DNA"/>
</dbReference>
<gene>
    <name evidence="1" type="ORF">PIB30_015065</name>
</gene>
<reference evidence="1 2" key="1">
    <citation type="journal article" date="2023" name="Plants (Basel)">
        <title>Bridging the Gap: Combining Genomics and Transcriptomics Approaches to Understand Stylosanthes scabra, an Orphan Legume from the Brazilian Caatinga.</title>
        <authorList>
            <person name="Ferreira-Neto J.R.C."/>
            <person name="da Silva M.D."/>
            <person name="Binneck E."/>
            <person name="de Melo N.F."/>
            <person name="da Silva R.H."/>
            <person name="de Melo A.L.T.M."/>
            <person name="Pandolfi V."/>
            <person name="Bustamante F.O."/>
            <person name="Brasileiro-Vidal A.C."/>
            <person name="Benko-Iseppon A.M."/>
        </authorList>
    </citation>
    <scope>NUCLEOTIDE SEQUENCE [LARGE SCALE GENOMIC DNA]</scope>
    <source>
        <tissue evidence="1">Leaves</tissue>
    </source>
</reference>
<proteinExistence type="predicted"/>
<keyword evidence="2" id="KW-1185">Reference proteome</keyword>
<protein>
    <submittedName>
        <fullName evidence="1">Uncharacterized protein</fullName>
    </submittedName>
</protein>